<sequence>MEQFDQSLESLIHSAGWLAPFLFILLHVLRPILFLPVIVVCIAGGVLFGFFEGAILSFVGLSLMTLISYILVNKFPKFRHKMSRLKKKLFQDRTISVSQVMILRIMPFVHFHLLSLYLMESTKSFREYMNYSVLGVILPAVVYTAFGQIITELSWISTALLFLALALIYSLAGKLNKARLHSRTLDSNR</sequence>
<dbReference type="InterPro" id="IPR032816">
    <property type="entry name" value="VTT_dom"/>
</dbReference>
<evidence type="ECO:0000313" key="8">
    <source>
        <dbReference type="EMBL" id="RNF39044.1"/>
    </source>
</evidence>
<proteinExistence type="inferred from homology"/>
<dbReference type="InterPro" id="IPR015414">
    <property type="entry name" value="TMEM64"/>
</dbReference>
<feature type="transmembrane region" description="Helical" evidence="6">
    <location>
        <begin position="153"/>
        <end position="172"/>
    </location>
</feature>
<protein>
    <recommendedName>
        <fullName evidence="6">TVP38/TMEM64 family membrane protein</fullName>
    </recommendedName>
</protein>
<organism evidence="8 9">
    <name type="scientific">Planococcus salinus</name>
    <dbReference type="NCBI Taxonomy" id="1848460"/>
    <lineage>
        <taxon>Bacteria</taxon>
        <taxon>Bacillati</taxon>
        <taxon>Bacillota</taxon>
        <taxon>Bacilli</taxon>
        <taxon>Bacillales</taxon>
        <taxon>Caryophanaceae</taxon>
        <taxon>Planococcus</taxon>
    </lineage>
</organism>
<dbReference type="AlphaFoldDB" id="A0A3M8P772"/>
<keyword evidence="5 6" id="KW-0472">Membrane</keyword>
<evidence type="ECO:0000256" key="5">
    <source>
        <dbReference type="ARBA" id="ARBA00023136"/>
    </source>
</evidence>
<comment type="subcellular location">
    <subcellularLocation>
        <location evidence="1 6">Cell membrane</location>
        <topology evidence="1 6">Multi-pass membrane protein</topology>
    </subcellularLocation>
</comment>
<evidence type="ECO:0000256" key="2">
    <source>
        <dbReference type="ARBA" id="ARBA00022475"/>
    </source>
</evidence>
<evidence type="ECO:0000256" key="4">
    <source>
        <dbReference type="ARBA" id="ARBA00022989"/>
    </source>
</evidence>
<feature type="domain" description="VTT" evidence="7">
    <location>
        <begin position="36"/>
        <end position="148"/>
    </location>
</feature>
<evidence type="ECO:0000259" key="7">
    <source>
        <dbReference type="Pfam" id="PF09335"/>
    </source>
</evidence>
<keyword evidence="3 6" id="KW-0812">Transmembrane</keyword>
<dbReference type="OrthoDB" id="2451090at2"/>
<feature type="transmembrane region" description="Helical" evidence="6">
    <location>
        <begin position="128"/>
        <end position="146"/>
    </location>
</feature>
<accession>A0A3M8P772</accession>
<comment type="caution">
    <text evidence="6">Lacks conserved residue(s) required for the propagation of feature annotation.</text>
</comment>
<comment type="caution">
    <text evidence="8">The sequence shown here is derived from an EMBL/GenBank/DDBJ whole genome shotgun (WGS) entry which is preliminary data.</text>
</comment>
<evidence type="ECO:0000313" key="9">
    <source>
        <dbReference type="Proteomes" id="UP000275473"/>
    </source>
</evidence>
<feature type="transmembrane region" description="Helical" evidence="6">
    <location>
        <begin position="21"/>
        <end position="48"/>
    </location>
</feature>
<keyword evidence="9" id="KW-1185">Reference proteome</keyword>
<dbReference type="Proteomes" id="UP000275473">
    <property type="component" value="Unassembled WGS sequence"/>
</dbReference>
<dbReference type="EMBL" id="RIAX01000008">
    <property type="protein sequence ID" value="RNF39044.1"/>
    <property type="molecule type" value="Genomic_DNA"/>
</dbReference>
<evidence type="ECO:0000256" key="6">
    <source>
        <dbReference type="RuleBase" id="RU366058"/>
    </source>
</evidence>
<name>A0A3M8P772_9BACL</name>
<keyword evidence="2 6" id="KW-1003">Cell membrane</keyword>
<reference evidence="8 9" key="1">
    <citation type="journal article" date="2018" name="Int. J. Syst. Evol. Microbiol.">
        <title>Planococcus salinus sp. nov., a moderately halophilic bacterium isolated from a saline-alkali soil.</title>
        <authorList>
            <person name="Gan L."/>
        </authorList>
    </citation>
    <scope>NUCLEOTIDE SEQUENCE [LARGE SCALE GENOMIC DNA]</scope>
    <source>
        <strain evidence="8 9">LCB217</strain>
    </source>
</reference>
<evidence type="ECO:0000256" key="3">
    <source>
        <dbReference type="ARBA" id="ARBA00022692"/>
    </source>
</evidence>
<dbReference type="GO" id="GO:0005886">
    <property type="term" value="C:plasma membrane"/>
    <property type="evidence" value="ECO:0007669"/>
    <property type="project" value="UniProtKB-SubCell"/>
</dbReference>
<feature type="transmembrane region" description="Helical" evidence="6">
    <location>
        <begin position="54"/>
        <end position="72"/>
    </location>
</feature>
<gene>
    <name evidence="8" type="ORF">EEX84_11705</name>
</gene>
<dbReference type="PANTHER" id="PTHR12677:SF59">
    <property type="entry name" value="GOLGI APPARATUS MEMBRANE PROTEIN TVP38-RELATED"/>
    <property type="match status" value="1"/>
</dbReference>
<comment type="similarity">
    <text evidence="6">Belongs to the TVP38/TMEM64 family.</text>
</comment>
<dbReference type="RefSeq" id="WP_123165826.1">
    <property type="nucleotide sequence ID" value="NZ_RIAX01000008.1"/>
</dbReference>
<dbReference type="Pfam" id="PF09335">
    <property type="entry name" value="VTT_dom"/>
    <property type="match status" value="1"/>
</dbReference>
<evidence type="ECO:0000256" key="1">
    <source>
        <dbReference type="ARBA" id="ARBA00004651"/>
    </source>
</evidence>
<keyword evidence="4 6" id="KW-1133">Transmembrane helix</keyword>
<dbReference type="PANTHER" id="PTHR12677">
    <property type="entry name" value="GOLGI APPARATUS MEMBRANE PROTEIN TVP38-RELATED"/>
    <property type="match status" value="1"/>
</dbReference>